<organism evidence="5 6">
    <name type="scientific">Mycolicibacterium fortuitum</name>
    <name type="common">Mycobacterium fortuitum</name>
    <dbReference type="NCBI Taxonomy" id="1766"/>
    <lineage>
        <taxon>Bacteria</taxon>
        <taxon>Bacillati</taxon>
        <taxon>Actinomycetota</taxon>
        <taxon>Actinomycetes</taxon>
        <taxon>Mycobacteriales</taxon>
        <taxon>Mycobacteriaceae</taxon>
        <taxon>Mycolicibacterium</taxon>
    </lineage>
</organism>
<accession>A0A378UVF8</accession>
<dbReference type="AlphaFoldDB" id="A0A378UVF8"/>
<evidence type="ECO:0000313" key="5">
    <source>
        <dbReference type="EMBL" id="STZ88765.1"/>
    </source>
</evidence>
<dbReference type="PANTHER" id="PTHR22855:SF46">
    <property type="entry name" value="METHYLCROTONOYL-COA CARBOXYLASE"/>
    <property type="match status" value="1"/>
</dbReference>
<dbReference type="InterPro" id="IPR029045">
    <property type="entry name" value="ClpP/crotonase-like_dom_sf"/>
</dbReference>
<name>A0A378UVF8_MYCFO</name>
<dbReference type="Gene3D" id="3.90.226.10">
    <property type="entry name" value="2-enoyl-CoA Hydratase, Chain A, domain 1"/>
    <property type="match status" value="2"/>
</dbReference>
<dbReference type="InterPro" id="IPR034733">
    <property type="entry name" value="AcCoA_carboxyl_beta"/>
</dbReference>
<evidence type="ECO:0000259" key="4">
    <source>
        <dbReference type="PROSITE" id="PS50989"/>
    </source>
</evidence>
<dbReference type="PROSITE" id="PS50980">
    <property type="entry name" value="COA_CT_NTER"/>
    <property type="match status" value="1"/>
</dbReference>
<keyword evidence="5" id="KW-0808">Transferase</keyword>
<dbReference type="FunFam" id="3.90.226.10:FF:000021">
    <property type="entry name" value="Acetyl-CoA carboxylase carboxyltransferase subunit"/>
    <property type="match status" value="1"/>
</dbReference>
<dbReference type="Proteomes" id="UP000255389">
    <property type="component" value="Unassembled WGS sequence"/>
</dbReference>
<sequence length="554" mass="59011">MSVLKSTIDPRSAAFTEAAEVMATKLAELDTEHAKALAGGGPKYVDRHHGRGKLTARERVELLLDPDAPFLELSPLAAWGSDFAVGASVVCGIGAVEGVECLIVANDPTVKGGTSNPWTLKKILRANQIAMENRLPVISLVESGGADLPTQKEIFIPGGQMFRDLTRLSAAGIPTISLVFGNSTAGGAYIPGMSDHVVMIKERSKVFLAGPPLVKMATGEESDDESLGGAEMHSRTSGLGDYLANDELDAIRIGRRIVARLNWRKKGPVPAPVVEPLYDAEELIGIVPADLRIPFDPRDVIARIVDGSDFDEFKPLYGSSLVTGWATLYGYPVGILANARGVLFSEESQKATQFIQLANRSDTPLLFLHNTTGYMVGKQYEEGGMIKHGSMMINAVSNSTVPHISLLLGASYGAGHYGMCGRAYDPRFLFAWPSSKSAVMGGTQLAGVLSIVSRAAAEARGQQVDEAADAALRAAVEAQIEAESLPMFLSGRLYDDGVIDPRDTRTVLGMCLSAIANAPIEGRRTSASSECEAAHVRADATHSADIRAESRHEP</sequence>
<dbReference type="PROSITE" id="PS50989">
    <property type="entry name" value="COA_CT_CTER"/>
    <property type="match status" value="1"/>
</dbReference>
<dbReference type="PANTHER" id="PTHR22855">
    <property type="entry name" value="ACETYL, PROPIONYL, PYRUVATE, AND GLUTACONYL CARBOXYLASE-RELATED"/>
    <property type="match status" value="1"/>
</dbReference>
<dbReference type="InterPro" id="IPR045190">
    <property type="entry name" value="MCCB/AccD1-like"/>
</dbReference>
<evidence type="ECO:0000256" key="1">
    <source>
        <dbReference type="ARBA" id="ARBA00006102"/>
    </source>
</evidence>
<dbReference type="GO" id="GO:0047154">
    <property type="term" value="F:methylmalonyl-CoA carboxytransferase activity"/>
    <property type="evidence" value="ECO:0007669"/>
    <property type="project" value="UniProtKB-EC"/>
</dbReference>
<evidence type="ECO:0000313" key="6">
    <source>
        <dbReference type="Proteomes" id="UP000255389"/>
    </source>
</evidence>
<reference evidence="5 6" key="1">
    <citation type="submission" date="2018-06" db="EMBL/GenBank/DDBJ databases">
        <authorList>
            <consortium name="Pathogen Informatics"/>
            <person name="Doyle S."/>
        </authorList>
    </citation>
    <scope>NUCLEOTIDE SEQUENCE [LARGE SCALE GENOMIC DNA]</scope>
    <source>
        <strain evidence="5 6">NCTC1542</strain>
    </source>
</reference>
<feature type="domain" description="CoA carboxyltransferase N-terminal" evidence="3">
    <location>
        <begin position="22"/>
        <end position="273"/>
    </location>
</feature>
<feature type="region of interest" description="Disordered" evidence="2">
    <location>
        <begin position="532"/>
        <end position="554"/>
    </location>
</feature>
<dbReference type="InterPro" id="IPR011762">
    <property type="entry name" value="COA_CT_N"/>
</dbReference>
<dbReference type="GO" id="GO:0016874">
    <property type="term" value="F:ligase activity"/>
    <property type="evidence" value="ECO:0007669"/>
    <property type="project" value="InterPro"/>
</dbReference>
<dbReference type="FunFam" id="3.90.226.10:FF:000030">
    <property type="entry name" value="Acetyl-CoA carboxylase carboxyltransferase subunit"/>
    <property type="match status" value="1"/>
</dbReference>
<comment type="similarity">
    <text evidence="1">Belongs to the AccD/PCCB family.</text>
</comment>
<dbReference type="SUPFAM" id="SSF52096">
    <property type="entry name" value="ClpP/crotonase"/>
    <property type="match status" value="2"/>
</dbReference>
<proteinExistence type="inferred from homology"/>
<protein>
    <submittedName>
        <fullName evidence="5">Acetyl-CoA carboxylase, carboxyl transferase subunit alpha</fullName>
        <ecNumber evidence="5">2.1.3.1</ecNumber>
    </submittedName>
</protein>
<evidence type="ECO:0000256" key="2">
    <source>
        <dbReference type="SAM" id="MobiDB-lite"/>
    </source>
</evidence>
<dbReference type="Pfam" id="PF01039">
    <property type="entry name" value="Carboxyl_trans"/>
    <property type="match status" value="1"/>
</dbReference>
<gene>
    <name evidence="5" type="ORF">NCTC1542_03552</name>
</gene>
<dbReference type="EC" id="2.1.3.1" evidence="5"/>
<feature type="domain" description="CoA carboxyltransferase C-terminal" evidence="4">
    <location>
        <begin position="272"/>
        <end position="522"/>
    </location>
</feature>
<evidence type="ECO:0000259" key="3">
    <source>
        <dbReference type="PROSITE" id="PS50980"/>
    </source>
</evidence>
<dbReference type="EMBL" id="UGQY01000003">
    <property type="protein sequence ID" value="STZ88765.1"/>
    <property type="molecule type" value="Genomic_DNA"/>
</dbReference>
<dbReference type="InterPro" id="IPR011763">
    <property type="entry name" value="COA_CT_C"/>
</dbReference>